<dbReference type="PROSITE" id="PS50011">
    <property type="entry name" value="PROTEIN_KINASE_DOM"/>
    <property type="match status" value="1"/>
</dbReference>
<dbReference type="Proteomes" id="UP001049176">
    <property type="component" value="Chromosome 6"/>
</dbReference>
<evidence type="ECO:0000259" key="6">
    <source>
        <dbReference type="PROSITE" id="PS50011"/>
    </source>
</evidence>
<dbReference type="KEGG" id="more:E1B28_009685"/>
<evidence type="ECO:0000313" key="7">
    <source>
        <dbReference type="EMBL" id="KAG7090578.1"/>
    </source>
</evidence>
<dbReference type="Gene3D" id="1.10.510.10">
    <property type="entry name" value="Transferase(Phosphotransferase) domain 1"/>
    <property type="match status" value="1"/>
</dbReference>
<evidence type="ECO:0000256" key="3">
    <source>
        <dbReference type="ARBA" id="ARBA00022741"/>
    </source>
</evidence>
<gene>
    <name evidence="7" type="ORF">E1B28_009685</name>
</gene>
<dbReference type="InterPro" id="IPR011009">
    <property type="entry name" value="Kinase-like_dom_sf"/>
</dbReference>
<evidence type="ECO:0000313" key="8">
    <source>
        <dbReference type="Proteomes" id="UP001049176"/>
    </source>
</evidence>
<keyword evidence="1" id="KW-0723">Serine/threonine-protein kinase</keyword>
<protein>
    <recommendedName>
        <fullName evidence="6">Protein kinase domain-containing protein</fullName>
    </recommendedName>
</protein>
<evidence type="ECO:0000256" key="5">
    <source>
        <dbReference type="ARBA" id="ARBA00022840"/>
    </source>
</evidence>
<dbReference type="OrthoDB" id="347657at2759"/>
<dbReference type="Gene3D" id="3.30.200.20">
    <property type="entry name" value="Phosphorylase Kinase, domain 1"/>
    <property type="match status" value="1"/>
</dbReference>
<name>A0A9P7RW69_9AGAR</name>
<dbReference type="SMART" id="SM00220">
    <property type="entry name" value="S_TKc"/>
    <property type="match status" value="1"/>
</dbReference>
<keyword evidence="8" id="KW-1185">Reference proteome</keyword>
<dbReference type="PANTHER" id="PTHR24351">
    <property type="entry name" value="RIBOSOMAL PROTEIN S6 KINASE"/>
    <property type="match status" value="1"/>
</dbReference>
<dbReference type="RefSeq" id="XP_043007048.1">
    <property type="nucleotide sequence ID" value="XM_043154593.1"/>
</dbReference>
<dbReference type="SUPFAM" id="SSF56112">
    <property type="entry name" value="Protein kinase-like (PK-like)"/>
    <property type="match status" value="1"/>
</dbReference>
<sequence length="848" mass="94060">MTELSMKSDTIKRRCSFRSDFKPYTDDPPSIEIDQFDASPFSESFSGMLGEDELLGTESRTANIHTLGPKDVELSFNVEQITDIKEIDPEWDDEEIDELLVLSPKMPNRLSTIMKDLQELDKRANSISTLSDFDLISESKDGTGICLVRKRGTKQTYTMKRFKTSPSHAWPLELNVLEMINDREAPFLPKICWRVFEEGCFSLIMKSYPGGSLLHFVEQNGPLPRLHATLYASELVEALSVIHAAGIQHRNISPACIMIDATGHIVLVGFEHTCVETEHTLCASGAVRCAEQEHKYQAPELLLGWTHDYAVDCWGFGCVLYFMMYGLHPFPVGIGGCDWRESVIRGQVSYLDQGEQVACELMSACMEPNPAFRMDILEIKGHDFFACVNWSLVHEKNVEVPYIPLSDSVAAMKDKSASTISIETVRKPISISTTTPQCSSSEWDAQTQTPAPAYSVKASPSMFSSKARQEVQDSLPSIFRIGHEKKLDEPKPLYTRSRSSTVETTCSLDPVDMSNVDYTALPSPAPTYDSLRRRLDCTPSLTQEERMARFWESLDDDMKMKTPDMARCSGELPYLPRSLVFSNKLRKKFDTGTGTASRSMVSLSLVGSSTQRLSQLITGKFGSPSSLQRARVLRKHEVSPSPGMLVVRSDTVDMEDSKLPQGLEHIGSGIGFTYRPPAIPLPISDAISRSKIMRPISGIGIRFGRKVKVGGRKSTRWGVSETNKKEVTTVGVGCGRNEESETMVNVVIGRLSSSSFIRVGGHGQKSSLESGRGRCSVDREPQHDVDVFRVGLLPEVVSPVTETESTVNNSPFADMAFFETDGNGLMGSETLKGLYRDHGVQSTLRLVP</sequence>
<keyword evidence="4" id="KW-0418">Kinase</keyword>
<dbReference type="GeneID" id="66078761"/>
<accession>A0A9P7RW69</accession>
<dbReference type="InterPro" id="IPR000719">
    <property type="entry name" value="Prot_kinase_dom"/>
</dbReference>
<comment type="caution">
    <text evidence="7">The sequence shown here is derived from an EMBL/GenBank/DDBJ whole genome shotgun (WGS) entry which is preliminary data.</text>
</comment>
<evidence type="ECO:0000256" key="1">
    <source>
        <dbReference type="ARBA" id="ARBA00022527"/>
    </source>
</evidence>
<evidence type="ECO:0000256" key="2">
    <source>
        <dbReference type="ARBA" id="ARBA00022679"/>
    </source>
</evidence>
<dbReference type="GO" id="GO:0005524">
    <property type="term" value="F:ATP binding"/>
    <property type="evidence" value="ECO:0007669"/>
    <property type="project" value="UniProtKB-KW"/>
</dbReference>
<keyword evidence="3" id="KW-0547">Nucleotide-binding</keyword>
<keyword evidence="5" id="KW-0067">ATP-binding</keyword>
<dbReference type="AlphaFoldDB" id="A0A9P7RW69"/>
<proteinExistence type="predicted"/>
<dbReference type="GO" id="GO:0004674">
    <property type="term" value="F:protein serine/threonine kinase activity"/>
    <property type="evidence" value="ECO:0007669"/>
    <property type="project" value="UniProtKB-KW"/>
</dbReference>
<feature type="domain" description="Protein kinase" evidence="6">
    <location>
        <begin position="130"/>
        <end position="385"/>
    </location>
</feature>
<reference evidence="7" key="1">
    <citation type="journal article" date="2021" name="Genome Biol. Evol.">
        <title>The assembled and annotated genome of the fairy-ring fungus Marasmius oreades.</title>
        <authorList>
            <person name="Hiltunen M."/>
            <person name="Ament-Velasquez S.L."/>
            <person name="Johannesson H."/>
        </authorList>
    </citation>
    <scope>NUCLEOTIDE SEQUENCE</scope>
    <source>
        <strain evidence="7">03SP1</strain>
    </source>
</reference>
<dbReference type="EMBL" id="CM032186">
    <property type="protein sequence ID" value="KAG7090578.1"/>
    <property type="molecule type" value="Genomic_DNA"/>
</dbReference>
<dbReference type="Pfam" id="PF00069">
    <property type="entry name" value="Pkinase"/>
    <property type="match status" value="1"/>
</dbReference>
<keyword evidence="2" id="KW-0808">Transferase</keyword>
<evidence type="ECO:0000256" key="4">
    <source>
        <dbReference type="ARBA" id="ARBA00022777"/>
    </source>
</evidence>
<organism evidence="7 8">
    <name type="scientific">Marasmius oreades</name>
    <name type="common">fairy-ring Marasmius</name>
    <dbReference type="NCBI Taxonomy" id="181124"/>
    <lineage>
        <taxon>Eukaryota</taxon>
        <taxon>Fungi</taxon>
        <taxon>Dikarya</taxon>
        <taxon>Basidiomycota</taxon>
        <taxon>Agaricomycotina</taxon>
        <taxon>Agaricomycetes</taxon>
        <taxon>Agaricomycetidae</taxon>
        <taxon>Agaricales</taxon>
        <taxon>Marasmiineae</taxon>
        <taxon>Marasmiaceae</taxon>
        <taxon>Marasmius</taxon>
    </lineage>
</organism>